<evidence type="ECO:0000313" key="4">
    <source>
        <dbReference type="Proteomes" id="UP001147746"/>
    </source>
</evidence>
<dbReference type="SUPFAM" id="SSF53098">
    <property type="entry name" value="Ribonuclease H-like"/>
    <property type="match status" value="1"/>
</dbReference>
<feature type="domain" description="HAT C-terminal dimerisation" evidence="2">
    <location>
        <begin position="23"/>
        <end position="88"/>
    </location>
</feature>
<name>A0A9W9U4U3_9EURO</name>
<dbReference type="EMBL" id="JAPZBO010000005">
    <property type="protein sequence ID" value="KAJ5316476.1"/>
    <property type="molecule type" value="Genomic_DNA"/>
</dbReference>
<dbReference type="Pfam" id="PF05699">
    <property type="entry name" value="Dimer_Tnp_hAT"/>
    <property type="match status" value="1"/>
</dbReference>
<dbReference type="InterPro" id="IPR008906">
    <property type="entry name" value="HATC_C_dom"/>
</dbReference>
<comment type="caution">
    <text evidence="3">The sequence shown here is derived from an EMBL/GenBank/DDBJ whole genome shotgun (WGS) entry which is preliminary data.</text>
</comment>
<dbReference type="AlphaFoldDB" id="A0A9W9U4U3"/>
<evidence type="ECO:0000313" key="3">
    <source>
        <dbReference type="EMBL" id="KAJ5316476.1"/>
    </source>
</evidence>
<dbReference type="PANTHER" id="PTHR47611:SF1">
    <property type="entry name" value="CCHC-TYPE DOMAIN-CONTAINING PROTEIN"/>
    <property type="match status" value="1"/>
</dbReference>
<feature type="compositionally biased region" description="Basic and acidic residues" evidence="1">
    <location>
        <begin position="116"/>
        <end position="125"/>
    </location>
</feature>
<sequence length="142" mass="16172">MLSGSKRQPSSPKDEVVQYLDSDPIDISPLPFWKENQHRFPAIAALAQDVLSVPATGAGVERLFNTARDICHYRRGRLNSTTIQELMMFLCTSRFDLQEDSSTFLKEVFTLDEIEAGKEEEREYTPEQFELDPISDNEEPGT</sequence>
<feature type="region of interest" description="Disordered" evidence="1">
    <location>
        <begin position="116"/>
        <end position="142"/>
    </location>
</feature>
<reference evidence="3" key="1">
    <citation type="submission" date="2022-12" db="EMBL/GenBank/DDBJ databases">
        <authorList>
            <person name="Petersen C."/>
        </authorList>
    </citation>
    <scope>NUCLEOTIDE SEQUENCE</scope>
    <source>
        <strain evidence="3">IBT 21472</strain>
    </source>
</reference>
<dbReference type="GO" id="GO:0046983">
    <property type="term" value="F:protein dimerization activity"/>
    <property type="evidence" value="ECO:0007669"/>
    <property type="project" value="InterPro"/>
</dbReference>
<dbReference type="PANTHER" id="PTHR47611">
    <property type="entry name" value="HAT DIMERISATION DOMAIN, C-TERMINAL"/>
    <property type="match status" value="1"/>
</dbReference>
<protein>
    <recommendedName>
        <fullName evidence="2">HAT C-terminal dimerisation domain-containing protein</fullName>
    </recommendedName>
</protein>
<reference evidence="3" key="2">
    <citation type="journal article" date="2023" name="IMA Fungus">
        <title>Comparative genomic study of the Penicillium genus elucidates a diverse pangenome and 15 lateral gene transfer events.</title>
        <authorList>
            <person name="Petersen C."/>
            <person name="Sorensen T."/>
            <person name="Nielsen M.R."/>
            <person name="Sondergaard T.E."/>
            <person name="Sorensen J.L."/>
            <person name="Fitzpatrick D.A."/>
            <person name="Frisvad J.C."/>
            <person name="Nielsen K.L."/>
        </authorList>
    </citation>
    <scope>NUCLEOTIDE SEQUENCE</scope>
    <source>
        <strain evidence="3">IBT 21472</strain>
    </source>
</reference>
<accession>A0A9W9U4U3</accession>
<organism evidence="3 4">
    <name type="scientific">Penicillium atrosanguineum</name>
    <dbReference type="NCBI Taxonomy" id="1132637"/>
    <lineage>
        <taxon>Eukaryota</taxon>
        <taxon>Fungi</taxon>
        <taxon>Dikarya</taxon>
        <taxon>Ascomycota</taxon>
        <taxon>Pezizomycotina</taxon>
        <taxon>Eurotiomycetes</taxon>
        <taxon>Eurotiomycetidae</taxon>
        <taxon>Eurotiales</taxon>
        <taxon>Aspergillaceae</taxon>
        <taxon>Penicillium</taxon>
    </lineage>
</organism>
<feature type="compositionally biased region" description="Acidic residues" evidence="1">
    <location>
        <begin position="129"/>
        <end position="142"/>
    </location>
</feature>
<evidence type="ECO:0000256" key="1">
    <source>
        <dbReference type="SAM" id="MobiDB-lite"/>
    </source>
</evidence>
<dbReference type="Proteomes" id="UP001147746">
    <property type="component" value="Unassembled WGS sequence"/>
</dbReference>
<evidence type="ECO:0000259" key="2">
    <source>
        <dbReference type="Pfam" id="PF05699"/>
    </source>
</evidence>
<gene>
    <name evidence="3" type="ORF">N7476_006783</name>
</gene>
<proteinExistence type="predicted"/>
<dbReference type="InterPro" id="IPR012337">
    <property type="entry name" value="RNaseH-like_sf"/>
</dbReference>
<keyword evidence="4" id="KW-1185">Reference proteome</keyword>